<feature type="transmembrane region" description="Helical" evidence="6">
    <location>
        <begin position="57"/>
        <end position="77"/>
    </location>
</feature>
<comment type="caution">
    <text evidence="8">The sequence shown here is derived from an EMBL/GenBank/DDBJ whole genome shotgun (WGS) entry which is preliminary data.</text>
</comment>
<keyword evidence="3 6" id="KW-0812">Transmembrane</keyword>
<dbReference type="PANTHER" id="PTHR36506:SF1">
    <property type="entry name" value="PREFLAGELLIN PEPTIDASE"/>
    <property type="match status" value="1"/>
</dbReference>
<evidence type="ECO:0000256" key="4">
    <source>
        <dbReference type="ARBA" id="ARBA00022989"/>
    </source>
</evidence>
<evidence type="ECO:0000256" key="3">
    <source>
        <dbReference type="ARBA" id="ARBA00022692"/>
    </source>
</evidence>
<dbReference type="Gene3D" id="1.20.120.1220">
    <property type="match status" value="1"/>
</dbReference>
<evidence type="ECO:0000256" key="2">
    <source>
        <dbReference type="ARBA" id="ARBA00022475"/>
    </source>
</evidence>
<dbReference type="PANTHER" id="PTHR36506">
    <property type="entry name" value="PREFLAGELLIN PEPTIDASE"/>
    <property type="match status" value="1"/>
</dbReference>
<name>A0A839EBL2_9HYPH</name>
<feature type="transmembrane region" description="Helical" evidence="6">
    <location>
        <begin position="97"/>
        <end position="116"/>
    </location>
</feature>
<keyword evidence="5 6" id="KW-0472">Membrane</keyword>
<feature type="domain" description="Prepilin type IV endopeptidase peptidase" evidence="7">
    <location>
        <begin position="8"/>
        <end position="112"/>
    </location>
</feature>
<dbReference type="RefSeq" id="WP_182547979.1">
    <property type="nucleotide sequence ID" value="NZ_JACGXN010000001.1"/>
</dbReference>
<evidence type="ECO:0000256" key="1">
    <source>
        <dbReference type="ARBA" id="ARBA00004651"/>
    </source>
</evidence>
<sequence>MIEAAILIVFPFAMAFAGVSDLLSMTIQNRVSIILLLSFAMLAPLTGMPWDIYGLHFAAGAAVLAVTFLLFATGTMGGGDAKLMTATAVWIGWNMELAGYLLILSLLGGALTLAILRYRSSHVAIVYAGRFEFMHRLAQKNEGVPYGVALGAAGFLVFPSSPMCMWVVGRLAHV</sequence>
<keyword evidence="8" id="KW-0378">Hydrolase</keyword>
<keyword evidence="9" id="KW-1185">Reference proteome</keyword>
<dbReference type="AlphaFoldDB" id="A0A839EBL2"/>
<reference evidence="8 9" key="1">
    <citation type="submission" date="2020-07" db="EMBL/GenBank/DDBJ databases">
        <title>Genomic Encyclopedia of Type Strains, Phase IV (KMG-V): Genome sequencing to study the core and pangenomes of soil and plant-associated prokaryotes.</title>
        <authorList>
            <person name="Whitman W."/>
        </authorList>
    </citation>
    <scope>NUCLEOTIDE SEQUENCE [LARGE SCALE GENOMIC DNA]</scope>
    <source>
        <strain evidence="8 9">AN3</strain>
    </source>
</reference>
<evidence type="ECO:0000256" key="5">
    <source>
        <dbReference type="ARBA" id="ARBA00023136"/>
    </source>
</evidence>
<organism evidence="8 9">
    <name type="scientific">Phyllobacterium myrsinacearum</name>
    <dbReference type="NCBI Taxonomy" id="28101"/>
    <lineage>
        <taxon>Bacteria</taxon>
        <taxon>Pseudomonadati</taxon>
        <taxon>Pseudomonadota</taxon>
        <taxon>Alphaproteobacteria</taxon>
        <taxon>Hyphomicrobiales</taxon>
        <taxon>Phyllobacteriaceae</taxon>
        <taxon>Phyllobacterium</taxon>
    </lineage>
</organism>
<dbReference type="EMBL" id="JACGXN010000001">
    <property type="protein sequence ID" value="MBA8877291.1"/>
    <property type="molecule type" value="Genomic_DNA"/>
</dbReference>
<accession>A0A839EBL2</accession>
<dbReference type="GO" id="GO:0004190">
    <property type="term" value="F:aspartic-type endopeptidase activity"/>
    <property type="evidence" value="ECO:0007669"/>
    <property type="project" value="UniProtKB-EC"/>
</dbReference>
<dbReference type="Proteomes" id="UP000549052">
    <property type="component" value="Unassembled WGS sequence"/>
</dbReference>
<evidence type="ECO:0000313" key="9">
    <source>
        <dbReference type="Proteomes" id="UP000549052"/>
    </source>
</evidence>
<dbReference type="InterPro" id="IPR052218">
    <property type="entry name" value="Preflagellin_Peptidase"/>
</dbReference>
<feature type="transmembrane region" description="Helical" evidence="6">
    <location>
        <begin position="27"/>
        <end position="45"/>
    </location>
</feature>
<proteinExistence type="predicted"/>
<protein>
    <submittedName>
        <fullName evidence="8">Prepilin peptidase CpaA</fullName>
        <ecNumber evidence="8">3.4.23.43</ecNumber>
    </submittedName>
</protein>
<evidence type="ECO:0000313" key="8">
    <source>
        <dbReference type="EMBL" id="MBA8877291.1"/>
    </source>
</evidence>
<keyword evidence="4 6" id="KW-1133">Transmembrane helix</keyword>
<feature type="transmembrane region" description="Helical" evidence="6">
    <location>
        <begin position="144"/>
        <end position="168"/>
    </location>
</feature>
<dbReference type="EC" id="3.4.23.43" evidence="8"/>
<evidence type="ECO:0000256" key="6">
    <source>
        <dbReference type="SAM" id="Phobius"/>
    </source>
</evidence>
<dbReference type="InterPro" id="IPR000045">
    <property type="entry name" value="Prepilin_IV_endopep_pep"/>
</dbReference>
<gene>
    <name evidence="8" type="ORF">FHW16_000973</name>
</gene>
<dbReference type="GO" id="GO:0005886">
    <property type="term" value="C:plasma membrane"/>
    <property type="evidence" value="ECO:0007669"/>
    <property type="project" value="UniProtKB-SubCell"/>
</dbReference>
<keyword evidence="2" id="KW-1003">Cell membrane</keyword>
<comment type="subcellular location">
    <subcellularLocation>
        <location evidence="1">Cell membrane</location>
        <topology evidence="1">Multi-pass membrane protein</topology>
    </subcellularLocation>
</comment>
<evidence type="ECO:0000259" key="7">
    <source>
        <dbReference type="Pfam" id="PF01478"/>
    </source>
</evidence>
<dbReference type="Pfam" id="PF01478">
    <property type="entry name" value="Peptidase_A24"/>
    <property type="match status" value="1"/>
</dbReference>